<feature type="transmembrane region" description="Helical" evidence="9">
    <location>
        <begin position="82"/>
        <end position="102"/>
    </location>
</feature>
<keyword evidence="6 9" id="KW-0472">Membrane</keyword>
<dbReference type="GO" id="GO:0016020">
    <property type="term" value="C:membrane"/>
    <property type="evidence" value="ECO:0007669"/>
    <property type="project" value="UniProtKB-SubCell"/>
</dbReference>
<comment type="similarity">
    <text evidence="2">Belongs to the G-protein coupled receptor 1 family.</text>
</comment>
<evidence type="ECO:0000259" key="10">
    <source>
        <dbReference type="PROSITE" id="PS50262"/>
    </source>
</evidence>
<dbReference type="EMBL" id="CAEY01000867">
    <property type="status" value="NOT_ANNOTATED_CDS"/>
    <property type="molecule type" value="Genomic_DNA"/>
</dbReference>
<feature type="transmembrane region" description="Helical" evidence="9">
    <location>
        <begin position="331"/>
        <end position="351"/>
    </location>
</feature>
<reference evidence="11" key="2">
    <citation type="submission" date="2015-06" db="UniProtKB">
        <authorList>
            <consortium name="EnsemblMetazoa"/>
        </authorList>
    </citation>
    <scope>IDENTIFICATION</scope>
</reference>
<keyword evidence="4 9" id="KW-1133">Transmembrane helix</keyword>
<reference evidence="12" key="1">
    <citation type="submission" date="2011-08" db="EMBL/GenBank/DDBJ databases">
        <authorList>
            <person name="Rombauts S."/>
        </authorList>
    </citation>
    <scope>NUCLEOTIDE SEQUENCE</scope>
    <source>
        <strain evidence="12">London</strain>
    </source>
</reference>
<feature type="transmembrane region" description="Helical" evidence="9">
    <location>
        <begin position="122"/>
        <end position="142"/>
    </location>
</feature>
<sequence>MEWVHNLSLESTNVSPEFNIFQEDFRSAIQEFITRSRLSDPFLQKFLTLVWIFFIASGLISNSILILVILTTPSLRSPNVLLLCNLFVADVTYTLFSMPFTLTTILNRSWPLGKFLCKTIPFVQTNTAFVTAGTVTAIAIDRQHRIIGHGNRLHRSSFHRSSYGCRVSIVIWLISFAFSSPLLYFQSLKTLVRLDDNLSLDVCQETSDYQRIRMVYHSMVYGFFIFVPTISLAISYLRIRSFLKYNGLEKKRQTHFLHHSGVNSNQVSNLVKKFDFLQKEINCNTKVTIILFMGIFIYVISWLPLCIYNLFLEFFSSSIRTSGSNITIITTIFHVIAISSATTNAFIYGYLNTNIQKELNSFFTKFNPFK</sequence>
<dbReference type="PANTHER" id="PTHR24235">
    <property type="entry name" value="NEUROPEPTIDE Y RECEPTOR"/>
    <property type="match status" value="1"/>
</dbReference>
<evidence type="ECO:0000256" key="6">
    <source>
        <dbReference type="ARBA" id="ARBA00023136"/>
    </source>
</evidence>
<evidence type="ECO:0000256" key="4">
    <source>
        <dbReference type="ARBA" id="ARBA00022989"/>
    </source>
</evidence>
<dbReference type="KEGG" id="tut:107369051"/>
<evidence type="ECO:0000313" key="12">
    <source>
        <dbReference type="Proteomes" id="UP000015104"/>
    </source>
</evidence>
<dbReference type="EnsemblMetazoa" id="tetur30g00850.1">
    <property type="protein sequence ID" value="tetur30g00850.1"/>
    <property type="gene ID" value="tetur30g00850"/>
</dbReference>
<feature type="transmembrane region" description="Helical" evidence="9">
    <location>
        <begin position="219"/>
        <end position="237"/>
    </location>
</feature>
<evidence type="ECO:0000256" key="2">
    <source>
        <dbReference type="ARBA" id="ARBA00010663"/>
    </source>
</evidence>
<dbReference type="PROSITE" id="PS50262">
    <property type="entry name" value="G_PROTEIN_RECEP_F1_2"/>
    <property type="match status" value="1"/>
</dbReference>
<feature type="domain" description="G-protein coupled receptors family 1 profile" evidence="10">
    <location>
        <begin position="61"/>
        <end position="348"/>
    </location>
</feature>
<dbReference type="OrthoDB" id="9046662at2759"/>
<gene>
    <name evidence="11" type="primary">107369051</name>
</gene>
<dbReference type="STRING" id="32264.T1L0J0"/>
<keyword evidence="7" id="KW-0675">Receptor</keyword>
<dbReference type="Pfam" id="PF00001">
    <property type="entry name" value="7tm_1"/>
    <property type="match status" value="1"/>
</dbReference>
<comment type="subcellular location">
    <subcellularLocation>
        <location evidence="1">Membrane</location>
        <topology evidence="1">Multi-pass membrane protein</topology>
    </subcellularLocation>
</comment>
<dbReference type="InterPro" id="IPR000276">
    <property type="entry name" value="GPCR_Rhodpsn"/>
</dbReference>
<accession>T1L0J0</accession>
<dbReference type="eggNOG" id="KOG3656">
    <property type="taxonomic scope" value="Eukaryota"/>
</dbReference>
<evidence type="ECO:0000256" key="1">
    <source>
        <dbReference type="ARBA" id="ARBA00004141"/>
    </source>
</evidence>
<evidence type="ECO:0000313" key="11">
    <source>
        <dbReference type="EnsemblMetazoa" id="tetur30g00850.1"/>
    </source>
</evidence>
<keyword evidence="12" id="KW-1185">Reference proteome</keyword>
<evidence type="ECO:0000256" key="5">
    <source>
        <dbReference type="ARBA" id="ARBA00023040"/>
    </source>
</evidence>
<evidence type="ECO:0000256" key="9">
    <source>
        <dbReference type="SAM" id="Phobius"/>
    </source>
</evidence>
<dbReference type="SUPFAM" id="SSF81321">
    <property type="entry name" value="Family A G protein-coupled receptor-like"/>
    <property type="match status" value="1"/>
</dbReference>
<evidence type="ECO:0000256" key="3">
    <source>
        <dbReference type="ARBA" id="ARBA00022692"/>
    </source>
</evidence>
<dbReference type="PRINTS" id="PR00237">
    <property type="entry name" value="GPCRRHODOPSN"/>
</dbReference>
<keyword evidence="3 9" id="KW-0812">Transmembrane</keyword>
<dbReference type="InterPro" id="IPR017452">
    <property type="entry name" value="GPCR_Rhodpsn_7TM"/>
</dbReference>
<evidence type="ECO:0000256" key="7">
    <source>
        <dbReference type="ARBA" id="ARBA00023170"/>
    </source>
</evidence>
<dbReference type="AlphaFoldDB" id="T1L0J0"/>
<evidence type="ECO:0000256" key="8">
    <source>
        <dbReference type="ARBA" id="ARBA00023224"/>
    </source>
</evidence>
<name>T1L0J0_TETUR</name>
<feature type="transmembrane region" description="Helical" evidence="9">
    <location>
        <begin position="287"/>
        <end position="311"/>
    </location>
</feature>
<organism evidence="11 12">
    <name type="scientific">Tetranychus urticae</name>
    <name type="common">Two-spotted spider mite</name>
    <dbReference type="NCBI Taxonomy" id="32264"/>
    <lineage>
        <taxon>Eukaryota</taxon>
        <taxon>Metazoa</taxon>
        <taxon>Ecdysozoa</taxon>
        <taxon>Arthropoda</taxon>
        <taxon>Chelicerata</taxon>
        <taxon>Arachnida</taxon>
        <taxon>Acari</taxon>
        <taxon>Acariformes</taxon>
        <taxon>Trombidiformes</taxon>
        <taxon>Prostigmata</taxon>
        <taxon>Eleutherengona</taxon>
        <taxon>Raphignathae</taxon>
        <taxon>Tetranychoidea</taxon>
        <taxon>Tetranychidae</taxon>
        <taxon>Tetranychus</taxon>
    </lineage>
</organism>
<keyword evidence="5" id="KW-0297">G-protein coupled receptor</keyword>
<dbReference type="PANTHER" id="PTHR24235:SF12">
    <property type="entry name" value="G-PROTEIN COUPLED RECEPTORS FAMILY 1 PROFILE DOMAIN-CONTAINING PROTEIN"/>
    <property type="match status" value="1"/>
</dbReference>
<keyword evidence="8" id="KW-0807">Transducer</keyword>
<feature type="transmembrane region" description="Helical" evidence="9">
    <location>
        <begin position="163"/>
        <end position="185"/>
    </location>
</feature>
<dbReference type="OMA" id="CNTKVTI"/>
<feature type="transmembrane region" description="Helical" evidence="9">
    <location>
        <begin position="46"/>
        <end position="70"/>
    </location>
</feature>
<dbReference type="Gene3D" id="1.20.1070.10">
    <property type="entry name" value="Rhodopsin 7-helix transmembrane proteins"/>
    <property type="match status" value="1"/>
</dbReference>
<proteinExistence type="inferred from homology"/>
<protein>
    <recommendedName>
        <fullName evidence="10">G-protein coupled receptors family 1 profile domain-containing protein</fullName>
    </recommendedName>
</protein>
<dbReference type="HOGENOM" id="CLU_748695_0_0_1"/>
<dbReference type="Proteomes" id="UP000015104">
    <property type="component" value="Unassembled WGS sequence"/>
</dbReference>
<dbReference type="GO" id="GO:0004930">
    <property type="term" value="F:G protein-coupled receptor activity"/>
    <property type="evidence" value="ECO:0007669"/>
    <property type="project" value="UniProtKB-KW"/>
</dbReference>